<keyword evidence="1" id="KW-0472">Membrane</keyword>
<keyword evidence="3" id="KW-1185">Reference proteome</keyword>
<protein>
    <submittedName>
        <fullName evidence="2">Flp/Fap pilin component protein</fullName>
    </submittedName>
</protein>
<evidence type="ECO:0000256" key="1">
    <source>
        <dbReference type="SAM" id="Phobius"/>
    </source>
</evidence>
<dbReference type="PATRIC" id="fig|565050.3.peg.862"/>
<gene>
    <name evidence="2" type="ordered locus">CCNA_00875</name>
</gene>
<sequence>MAARRPLSAFWRDQSGATAVEVGVIVVLISIALIGAITVLSDGIKTAFTKSADAMGS</sequence>
<dbReference type="InterPro" id="IPR007047">
    <property type="entry name" value="Flp_Fap"/>
</dbReference>
<dbReference type="AlphaFoldDB" id="A0A0H3C6Q4"/>
<dbReference type="GeneID" id="7329915"/>
<dbReference type="KEGG" id="ccs:CCNA_00875"/>
<organism evidence="2 3">
    <name type="scientific">Caulobacter vibrioides (strain NA1000 / CB15N)</name>
    <name type="common">Caulobacter crescentus</name>
    <dbReference type="NCBI Taxonomy" id="565050"/>
    <lineage>
        <taxon>Bacteria</taxon>
        <taxon>Pseudomonadati</taxon>
        <taxon>Pseudomonadota</taxon>
        <taxon>Alphaproteobacteria</taxon>
        <taxon>Caulobacterales</taxon>
        <taxon>Caulobacteraceae</taxon>
        <taxon>Caulobacter</taxon>
    </lineage>
</organism>
<name>A0A0H3C6Q4_CAUVN</name>
<dbReference type="EMBL" id="CP001340">
    <property type="protein sequence ID" value="ACL94340.1"/>
    <property type="molecule type" value="Genomic_DNA"/>
</dbReference>
<dbReference type="OrthoDB" id="5325135at2"/>
<reference evidence="2 3" key="1">
    <citation type="journal article" date="2010" name="J. Bacteriol.">
        <title>The genetic basis of laboratory adaptation in Caulobacter crescentus.</title>
        <authorList>
            <person name="Marks M.E."/>
            <person name="Castro-Rojas C.M."/>
            <person name="Teiling C."/>
            <person name="Du L."/>
            <person name="Kapatral V."/>
            <person name="Walunas T.L."/>
            <person name="Crosson S."/>
        </authorList>
    </citation>
    <scope>NUCLEOTIDE SEQUENCE [LARGE SCALE GENOMIC DNA]</scope>
    <source>
        <strain evidence="3">NA1000 / CB15N</strain>
    </source>
</reference>
<dbReference type="RefSeq" id="YP_002516248.1">
    <property type="nucleotide sequence ID" value="NC_011916.1"/>
</dbReference>
<dbReference type="Pfam" id="PF04964">
    <property type="entry name" value="Flp_Fap"/>
    <property type="match status" value="1"/>
</dbReference>
<feature type="transmembrane region" description="Helical" evidence="1">
    <location>
        <begin position="20"/>
        <end position="40"/>
    </location>
</feature>
<accession>A0A0H3C6Q4</accession>
<dbReference type="HOGENOM" id="CLU_171854_5_2_5"/>
<dbReference type="PhylomeDB" id="A0A0H3C6Q4"/>
<dbReference type="SMR" id="A0A0H3C6Q4"/>
<dbReference type="RefSeq" id="WP_010918717.1">
    <property type="nucleotide sequence ID" value="NC_011916.1"/>
</dbReference>
<proteinExistence type="predicted"/>
<keyword evidence="1" id="KW-1133">Transmembrane helix</keyword>
<evidence type="ECO:0000313" key="3">
    <source>
        <dbReference type="Proteomes" id="UP000001364"/>
    </source>
</evidence>
<keyword evidence="1" id="KW-0812">Transmembrane</keyword>
<dbReference type="Proteomes" id="UP000001364">
    <property type="component" value="Chromosome"/>
</dbReference>
<evidence type="ECO:0000313" key="2">
    <source>
        <dbReference type="EMBL" id="ACL94340.1"/>
    </source>
</evidence>